<evidence type="ECO:0000256" key="1">
    <source>
        <dbReference type="SAM" id="MobiDB-lite"/>
    </source>
</evidence>
<proteinExistence type="predicted"/>
<feature type="compositionally biased region" description="Basic and acidic residues" evidence="1">
    <location>
        <begin position="1267"/>
        <end position="1285"/>
    </location>
</feature>
<evidence type="ECO:0000313" key="2">
    <source>
        <dbReference type="EMBL" id="GFR04050.1"/>
    </source>
</evidence>
<dbReference type="OrthoDB" id="6434832at2759"/>
<sequence>MSEIESFSQSDDTDDDLPTLQDFVKSTSSSYKAKTLNDLFEENLTLNKDQEHDKKLQDEIKAKIETLESNHSLPDQEIPFDEDSLSAEEIETDIAEEPIVHFFGELDKLQFFTLNDLTLLNCGFELKPNLSKQEKFLLLNENQLHKMIKYGLCDFSFSTINQLDPLVKYVLKSMSLHNDESYINACQKFMQRLFLKSYKPESIALSNKDIFTILFNYGVDARNRVFNMPEVQGISTNSDEISFKLPKNWIFNLKIVLIILKDLINWYTFENNDMCNIIIYLLWMSLDDCLLNKNIHSELQGCIALALTKFSDEYWPHMRTNIAQFLMLENVSLCYKWSYILKMTKFIPYTIDRGVELRKYISYSVLKRLTDEDSEILFEYSDDLFSISHLLPILESICGIEKQTQYLATKFIDIFINHLKLNSQEDYYELSLLLRMCENSLGKNISKAQSQLIKMHSRISAMIPRGNIKSVINMEENEREIFDAELKSDFEITCEKVDSFSSVSTSPSFQLNNYEEDFLIESSNDSSEEMLDKVVNISERIEKNESEQIKEVINAIDLKSSDMPEAKRELDYSSPIFNSSILCSPNSPVINKSSDEILTIKQNISLGQPFRKSPDQNQVVTGNETLPNKFSSDEVNKHKTQILKDSFKKKKRHRSRIKHRRKKKAREKFPRNKILSTGNESQTDNKFDQMPTVYPICTRSSKASLEFPRGLNFLFDILKEFNISEKNLDKSEAELFERAYEGGSKKHKRRIKRIFRDKLSMKVDKEFKLKNEPLVHNTDKLDKTFSKGNSNELRAENNVQNVLDCNNQPQNSNIFVSDDFLEDSSIIQNKGKLISNNKKIVNNIAKLEKETNVMNLEPVNFHVPNNNETKNKLIVNVEKSCDAVQLLGTTFSDSCQNIAVNEKSRHEMEVKNDNNYLSENASYNTSMVINQKSFQDPKFWLLSNFIEKPDSSDISLKNIPRILNDPIAPDKEMSGQDPFPCDFDVITIKNIEMDHNYSILPTNHVFSKSNNDSFSVSPSSNEPQNNSLDLESFKESSAFSNLNSYEMLNKTQNISRDTVKTTVHDESDIDKLIQLMSIALNDSRTNVLEGKNLDASDCSIIKKVEDQISPIISDNLLKEKKHKTTIINSNLSTFNTDRAAISNSPEKNVNVTNLTENQDLRNPVIESFSKHAFDSSLPDPSVVKPQITPAKCKAQTEDYRITSSGLSADKFKNANLAQEFLSEQVEQNESLDLKITPISLPLGSTPDRSSKIRIIPKYLKNPMNSNSEHKSIESRYHADKASKSDIRSNVSKITVTPVKSSRKNEIESKGKKSSIIKVKKNIKNLHPDTKKKTKNAVIRSKSNSLVIKPKVGADSSFISISVNTSLAKPEKDKLSEPPKKKVMIHTNHLSLETTNKNSLTKSTPNEFSKIRIIGRKEGNSSSKENLITSNPSYQKKRVSTSDANVNKTKIIVTPVKKSNEKEGRIFMRDKKTSNNLNNIITNNVQEKDNRPSSFSHLISFLDPENAINCIIDQQKSSGQLPQIVQPISDKVMESHNKHSVSKASNDRNLLPYDHISKKEFRLTSSSFSPDFHDLNKDLSSVNELSQETSDQLTKINFQCSVLCERIDLCGNHHFKNAKKPDSLNAPESLQDSFQQPITSSISSEDSKLDFQQNSPPISVVESVNLLKEDSSAIILNPLLKDLSEETHLDKSVHPTGISKSSEPVNAEFQKNTKDIAAMSSDLNRGGSNDTKDCVNSDGKSILCIELSDSEEDVRILKCFDNKISTNKKNSMKLVHSDIKEYKTNNLGTKNSNPEIFRTGANFSSHVSIKQSPSKMLDMSEYNAFLTGSTSSQNTNGFKQSPSKGIQKRSKAREILPTESNSMNLLDYGITYTKSLKKSADVDSNQVSFSSPKRRKLNPSPVAVKSDVNTSATSNKAALDNCLGSSNFDSDCYIIDSEELIIID</sequence>
<accession>A0A8X6IG31</accession>
<protein>
    <submittedName>
        <fullName evidence="2">Uncharacterized protein</fullName>
    </submittedName>
</protein>
<dbReference type="EMBL" id="BMAO01035494">
    <property type="protein sequence ID" value="GFR04050.1"/>
    <property type="molecule type" value="Genomic_DNA"/>
</dbReference>
<feature type="compositionally biased region" description="Basic residues" evidence="1">
    <location>
        <begin position="647"/>
        <end position="666"/>
    </location>
</feature>
<reference evidence="2" key="1">
    <citation type="submission" date="2020-07" db="EMBL/GenBank/DDBJ databases">
        <title>Multicomponent nature underlies the extraordinary mechanical properties of spider dragline silk.</title>
        <authorList>
            <person name="Kono N."/>
            <person name="Nakamura H."/>
            <person name="Mori M."/>
            <person name="Yoshida Y."/>
            <person name="Ohtoshi R."/>
            <person name="Malay A.D."/>
            <person name="Moran D.A.P."/>
            <person name="Tomita M."/>
            <person name="Numata K."/>
            <person name="Arakawa K."/>
        </authorList>
    </citation>
    <scope>NUCLEOTIDE SEQUENCE</scope>
</reference>
<feature type="compositionally biased region" description="Polar residues" evidence="1">
    <location>
        <begin position="674"/>
        <end position="684"/>
    </location>
</feature>
<gene>
    <name evidence="2" type="primary">AVEN_119291_1</name>
    <name evidence="2" type="ORF">TNCT_381101</name>
</gene>
<feature type="compositionally biased region" description="Polar residues" evidence="1">
    <location>
        <begin position="1625"/>
        <end position="1652"/>
    </location>
</feature>
<feature type="region of interest" description="Disordered" evidence="1">
    <location>
        <begin position="1263"/>
        <end position="1285"/>
    </location>
</feature>
<feature type="region of interest" description="Disordered" evidence="1">
    <location>
        <begin position="1420"/>
        <end position="1441"/>
    </location>
</feature>
<feature type="region of interest" description="Disordered" evidence="1">
    <location>
        <begin position="1882"/>
        <end position="1909"/>
    </location>
</feature>
<keyword evidence="3" id="KW-1185">Reference proteome</keyword>
<feature type="compositionally biased region" description="Polar residues" evidence="1">
    <location>
        <begin position="1830"/>
        <end position="1843"/>
    </location>
</feature>
<name>A0A8X6IG31_TRICU</name>
<feature type="region of interest" description="Disordered" evidence="1">
    <location>
        <begin position="1830"/>
        <end position="1850"/>
    </location>
</feature>
<organism evidence="2 3">
    <name type="scientific">Trichonephila clavata</name>
    <name type="common">Joro spider</name>
    <name type="synonym">Nephila clavata</name>
    <dbReference type="NCBI Taxonomy" id="2740835"/>
    <lineage>
        <taxon>Eukaryota</taxon>
        <taxon>Metazoa</taxon>
        <taxon>Ecdysozoa</taxon>
        <taxon>Arthropoda</taxon>
        <taxon>Chelicerata</taxon>
        <taxon>Arachnida</taxon>
        <taxon>Araneae</taxon>
        <taxon>Araneomorphae</taxon>
        <taxon>Entelegynae</taxon>
        <taxon>Araneoidea</taxon>
        <taxon>Nephilidae</taxon>
        <taxon>Trichonephila</taxon>
    </lineage>
</organism>
<evidence type="ECO:0000313" key="3">
    <source>
        <dbReference type="Proteomes" id="UP000887116"/>
    </source>
</evidence>
<feature type="region of interest" description="Disordered" evidence="1">
    <location>
        <begin position="1620"/>
        <end position="1652"/>
    </location>
</feature>
<dbReference type="Proteomes" id="UP000887116">
    <property type="component" value="Unassembled WGS sequence"/>
</dbReference>
<comment type="caution">
    <text evidence="2">The sequence shown here is derived from an EMBL/GenBank/DDBJ whole genome shotgun (WGS) entry which is preliminary data.</text>
</comment>
<feature type="compositionally biased region" description="Polar residues" evidence="1">
    <location>
        <begin position="1420"/>
        <end position="1433"/>
    </location>
</feature>
<feature type="region of interest" description="Disordered" evidence="1">
    <location>
        <begin position="1"/>
        <end position="21"/>
    </location>
</feature>
<feature type="region of interest" description="Disordered" evidence="1">
    <location>
        <begin position="645"/>
        <end position="686"/>
    </location>
</feature>